<dbReference type="RefSeq" id="WP_108113865.1">
    <property type="nucleotide sequence ID" value="NZ_QBKT01000002.1"/>
</dbReference>
<reference evidence="4 5" key="1">
    <citation type="submission" date="2018-04" db="EMBL/GenBank/DDBJ databases">
        <title>Genomic Encyclopedia of Archaeal and Bacterial Type Strains, Phase II (KMG-II): from individual species to whole genera.</title>
        <authorList>
            <person name="Goeker M."/>
        </authorList>
    </citation>
    <scope>NUCLEOTIDE SEQUENCE [LARGE SCALE GENOMIC DNA]</scope>
    <source>
        <strain evidence="4 5">DSM 25731</strain>
    </source>
</reference>
<feature type="transmembrane region" description="Helical" evidence="3">
    <location>
        <begin position="5"/>
        <end position="20"/>
    </location>
</feature>
<evidence type="ECO:0000256" key="3">
    <source>
        <dbReference type="SAM" id="Phobius"/>
    </source>
</evidence>
<name>A0A2T6C3I0_9FLAO</name>
<keyword evidence="3" id="KW-0812">Transmembrane</keyword>
<dbReference type="AlphaFoldDB" id="A0A2T6C3I0"/>
<dbReference type="OrthoDB" id="1119469at2"/>
<keyword evidence="5" id="KW-1185">Reference proteome</keyword>
<keyword evidence="1" id="KW-0175">Coiled coil</keyword>
<dbReference type="Proteomes" id="UP000244090">
    <property type="component" value="Unassembled WGS sequence"/>
</dbReference>
<dbReference type="EMBL" id="QBKT01000002">
    <property type="protein sequence ID" value="PTX62886.1"/>
    <property type="molecule type" value="Genomic_DNA"/>
</dbReference>
<feature type="transmembrane region" description="Helical" evidence="3">
    <location>
        <begin position="26"/>
        <end position="45"/>
    </location>
</feature>
<sequence length="188" mass="21731">MFNKNIKLIIAAGVFAYAVYQFYEGYIGNGIFLILLAAIFILLYYKNEFILLSFLKLRKQDFDGAKRLLGRIKNPKAALTRKQQGYYYYLHGIMASQTNLTQAEKHLRKAEKLGLSMSHDMAMVKMTLAGIAAQKNRKNEAKNLIKEAKALDKRGMLTEQIKMMEQQMKRAASAPKQHYGNRQQMRRR</sequence>
<proteinExistence type="predicted"/>
<evidence type="ECO:0000313" key="4">
    <source>
        <dbReference type="EMBL" id="PTX62886.1"/>
    </source>
</evidence>
<evidence type="ECO:0000256" key="2">
    <source>
        <dbReference type="SAM" id="MobiDB-lite"/>
    </source>
</evidence>
<keyword evidence="3" id="KW-1133">Transmembrane helix</keyword>
<evidence type="ECO:0000256" key="1">
    <source>
        <dbReference type="SAM" id="Coils"/>
    </source>
</evidence>
<accession>A0A2T6C3I0</accession>
<gene>
    <name evidence="4" type="ORF">C8N46_102286</name>
</gene>
<evidence type="ECO:0000313" key="5">
    <source>
        <dbReference type="Proteomes" id="UP000244090"/>
    </source>
</evidence>
<keyword evidence="3" id="KW-0472">Membrane</keyword>
<feature type="region of interest" description="Disordered" evidence="2">
    <location>
        <begin position="167"/>
        <end position="188"/>
    </location>
</feature>
<evidence type="ECO:0008006" key="6">
    <source>
        <dbReference type="Google" id="ProtNLM"/>
    </source>
</evidence>
<organism evidence="4 5">
    <name type="scientific">Kordia periserrulae</name>
    <dbReference type="NCBI Taxonomy" id="701523"/>
    <lineage>
        <taxon>Bacteria</taxon>
        <taxon>Pseudomonadati</taxon>
        <taxon>Bacteroidota</taxon>
        <taxon>Flavobacteriia</taxon>
        <taxon>Flavobacteriales</taxon>
        <taxon>Flavobacteriaceae</taxon>
        <taxon>Kordia</taxon>
    </lineage>
</organism>
<protein>
    <recommendedName>
        <fullName evidence="6">DUF2892 domain-containing protein</fullName>
    </recommendedName>
</protein>
<comment type="caution">
    <text evidence="4">The sequence shown here is derived from an EMBL/GenBank/DDBJ whole genome shotgun (WGS) entry which is preliminary data.</text>
</comment>
<feature type="coiled-coil region" evidence="1">
    <location>
        <begin position="93"/>
        <end position="154"/>
    </location>
</feature>